<dbReference type="Gene3D" id="3.20.20.80">
    <property type="entry name" value="Glycosidases"/>
    <property type="match status" value="1"/>
</dbReference>
<dbReference type="RefSeq" id="WP_143987047.1">
    <property type="nucleotide sequence ID" value="NZ_CP041692.1"/>
</dbReference>
<dbReference type="Pfam" id="PF18310">
    <property type="entry name" value="DUF5605"/>
    <property type="match status" value="1"/>
</dbReference>
<dbReference type="AlphaFoldDB" id="A0A516Q0X8"/>
<dbReference type="Proteomes" id="UP000319263">
    <property type="component" value="Chromosome"/>
</dbReference>
<dbReference type="Gene3D" id="2.60.40.3950">
    <property type="match status" value="1"/>
</dbReference>
<evidence type="ECO:0000313" key="3">
    <source>
        <dbReference type="Proteomes" id="UP000319263"/>
    </source>
</evidence>
<dbReference type="InterPro" id="IPR041239">
    <property type="entry name" value="DUF5605"/>
</dbReference>
<dbReference type="EMBL" id="CP041692">
    <property type="protein sequence ID" value="QDP97086.1"/>
    <property type="molecule type" value="Genomic_DNA"/>
</dbReference>
<sequence length="437" mass="48970">MITERWGVAELDVTSTPGATVIFEHDGERRYVESFPSRGRELVRFSPEFEGLWRYRILDAAGRMAGHGELECGPPGPDNHGPVVIVDELRFGYADRTPYTPIGTCARWWHRAESAQRAATLAQLADAPFTKIRMDVLADGSATAPAEAELDQLEAAVRELAGLGIQAELVIFTPELLADPAVDWRGYLRPLVARFAAFRNVAWCLAIDPDRWPADHPASTDQFWDEVLRLLAECDHGQRLRTIQAGVGFDFGARLITHCSLHHDQPRVCSVLTRRYRKPVLVDDLGMEGDAANHDGSRSAEDLVADIWEAVCRGGFAGHGEWYDNRWWAVGGELKGAAPPRLALLGSILDEAPIGLRYGSVSYDASTLEVPGQYYLQYLGAHRFRHRRFELPADALFRVEVIDTWNLRRELVADRVSGEYLLELPVRQYNAIRITRC</sequence>
<organism evidence="2 3">
    <name type="scientific">Microlunatus elymi</name>
    <dbReference type="NCBI Taxonomy" id="2596828"/>
    <lineage>
        <taxon>Bacteria</taxon>
        <taxon>Bacillati</taxon>
        <taxon>Actinomycetota</taxon>
        <taxon>Actinomycetes</taxon>
        <taxon>Propionibacteriales</taxon>
        <taxon>Propionibacteriaceae</taxon>
        <taxon>Microlunatus</taxon>
    </lineage>
</organism>
<dbReference type="KEGG" id="mik:FOE78_15160"/>
<gene>
    <name evidence="2" type="ORF">FOE78_15160</name>
</gene>
<name>A0A516Q0X8_9ACTN</name>
<feature type="domain" description="DUF5605" evidence="1">
    <location>
        <begin position="364"/>
        <end position="435"/>
    </location>
</feature>
<evidence type="ECO:0000313" key="2">
    <source>
        <dbReference type="EMBL" id="QDP97086.1"/>
    </source>
</evidence>
<dbReference type="OrthoDB" id="127163at2"/>
<evidence type="ECO:0000259" key="1">
    <source>
        <dbReference type="Pfam" id="PF18310"/>
    </source>
</evidence>
<accession>A0A516Q0X8</accession>
<reference evidence="2 3" key="1">
    <citation type="submission" date="2019-07" db="EMBL/GenBank/DDBJ databases">
        <title>Microlunatus dokdonensis sp. nov. isolated from the rhizospheric soil of the wild plant Elymus tsukushiensis.</title>
        <authorList>
            <person name="Ghim S.-Y."/>
            <person name="Hwang Y.-J."/>
            <person name="Son J.-S."/>
            <person name="Shin J.-H."/>
        </authorList>
    </citation>
    <scope>NUCLEOTIDE SEQUENCE [LARGE SCALE GENOMIC DNA]</scope>
    <source>
        <strain evidence="2 3">KUDC0627</strain>
    </source>
</reference>
<proteinExistence type="predicted"/>
<protein>
    <recommendedName>
        <fullName evidence="1">DUF5605 domain-containing protein</fullName>
    </recommendedName>
</protein>
<keyword evidence="3" id="KW-1185">Reference proteome</keyword>